<feature type="signal peptide" evidence="1">
    <location>
        <begin position="1"/>
        <end position="21"/>
    </location>
</feature>
<evidence type="ECO:0000256" key="1">
    <source>
        <dbReference type="SAM" id="SignalP"/>
    </source>
</evidence>
<feature type="chain" id="PRO_5032509507" description="Carboxypeptidase regulatory-like domain-containing protein" evidence="1">
    <location>
        <begin position="22"/>
        <end position="516"/>
    </location>
</feature>
<keyword evidence="1" id="KW-0732">Signal</keyword>
<evidence type="ECO:0000313" key="2">
    <source>
        <dbReference type="EMBL" id="NWH04987.1"/>
    </source>
</evidence>
<dbReference type="Gene3D" id="2.60.40.4130">
    <property type="match status" value="1"/>
</dbReference>
<name>A0A850T9U9_9BACT</name>
<organism evidence="2 3">
    <name type="scientific">Desulfobacter latus</name>
    <dbReference type="NCBI Taxonomy" id="2292"/>
    <lineage>
        <taxon>Bacteria</taxon>
        <taxon>Pseudomonadati</taxon>
        <taxon>Thermodesulfobacteriota</taxon>
        <taxon>Desulfobacteria</taxon>
        <taxon>Desulfobacterales</taxon>
        <taxon>Desulfobacteraceae</taxon>
        <taxon>Desulfobacter</taxon>
    </lineage>
</organism>
<dbReference type="Proteomes" id="UP000553343">
    <property type="component" value="Unassembled WGS sequence"/>
</dbReference>
<reference evidence="2 3" key="1">
    <citation type="submission" date="2020-06" db="EMBL/GenBank/DDBJ databases">
        <title>High-quality draft genome of sulfate reducer Desulfobacter latus type strain AcrS2 isolated from marine sediment.</title>
        <authorList>
            <person name="Hoppe M."/>
            <person name="Larsen C.K."/>
            <person name="Marshall I.P.G."/>
            <person name="Schramm A."/>
            <person name="Marietou A.G."/>
        </authorList>
    </citation>
    <scope>NUCLEOTIDE SEQUENCE [LARGE SCALE GENOMIC DNA]</scope>
    <source>
        <strain evidence="2 3">AcRS2</strain>
    </source>
</reference>
<accession>A0A850T9U9</accession>
<dbReference type="AlphaFoldDB" id="A0A850T9U9"/>
<evidence type="ECO:0000313" key="3">
    <source>
        <dbReference type="Proteomes" id="UP000553343"/>
    </source>
</evidence>
<dbReference type="RefSeq" id="WP_178366445.1">
    <property type="nucleotide sequence ID" value="NZ_JACADJ010000022.1"/>
</dbReference>
<comment type="caution">
    <text evidence="2">The sequence shown here is derived from an EMBL/GenBank/DDBJ whole genome shotgun (WGS) entry which is preliminary data.</text>
</comment>
<evidence type="ECO:0008006" key="4">
    <source>
        <dbReference type="Google" id="ProtNLM"/>
    </source>
</evidence>
<proteinExistence type="predicted"/>
<dbReference type="EMBL" id="JACADJ010000022">
    <property type="protein sequence ID" value="NWH04987.1"/>
    <property type="molecule type" value="Genomic_DNA"/>
</dbReference>
<sequence>MKKIMGVICALMVLMPAAVMASTPWFDCDFEEFSVVSKRFHEADFTDGNNLQLKGWYDASYNPKIKLYSAYGFILGSAVLNPTSEEWACTFGLDNGLNSLEIHTKCNIDGCAREYTVETLEIVYLKQPDLGVLNTSNGADGIEISINEGFLPLVPNVETEYYALFKASTPDPDESELTQLQPWSESLVEFIDTDVVPGEKQYYFLGITVDENGQVYELSPAHACETLVHGKLELILPTSTIEAGSTITGDLDIQVSEPVWALSVDISTDLLDVVSSGEYADFFPPELRFEIEPPTEQLLYNLSLRYPAEGQSGSGSLVRNIVLKAPEETFGPTVLSGEITTSNRAGSSDITLSFQELPIFVYDNVRASQNGLVGSNVVTGRITYIDGTVAANCEMILSLNGNEISVFTDHNGYYRFDNILPIEADDMLIVKAWNDAFSAEKELDGLDGTMTVELELLNTSLADLNQDFEINYADFAILAASFGCHQGELDYDARADLIKNDKIDIHDLGLFGSHWR</sequence>
<keyword evidence="3" id="KW-1185">Reference proteome</keyword>
<gene>
    <name evidence="2" type="ORF">HXW94_08325</name>
</gene>
<protein>
    <recommendedName>
        <fullName evidence="4">Carboxypeptidase regulatory-like domain-containing protein</fullName>
    </recommendedName>
</protein>